<dbReference type="InterPro" id="IPR012910">
    <property type="entry name" value="Plug_dom"/>
</dbReference>
<comment type="subcellular location">
    <subcellularLocation>
        <location evidence="1 6">Cell outer membrane</location>
    </subcellularLocation>
</comment>
<dbReference type="Proteomes" id="UP001156873">
    <property type="component" value="Unassembled WGS sequence"/>
</dbReference>
<dbReference type="RefSeq" id="WP_280579911.1">
    <property type="nucleotide sequence ID" value="NZ_JARXRO010000020.1"/>
</dbReference>
<evidence type="ECO:0000256" key="3">
    <source>
        <dbReference type="ARBA" id="ARBA00023077"/>
    </source>
</evidence>
<name>A0ABT6JX00_9GAMM</name>
<evidence type="ECO:0000256" key="7">
    <source>
        <dbReference type="SAM" id="MobiDB-lite"/>
    </source>
</evidence>
<keyword evidence="11" id="KW-0675">Receptor</keyword>
<dbReference type="Gene3D" id="2.40.170.20">
    <property type="entry name" value="TonB-dependent receptor, beta-barrel domain"/>
    <property type="match status" value="1"/>
</dbReference>
<dbReference type="PROSITE" id="PS01156">
    <property type="entry name" value="TONB_DEPENDENT_REC_2"/>
    <property type="match status" value="1"/>
</dbReference>
<evidence type="ECO:0000256" key="2">
    <source>
        <dbReference type="ARBA" id="ARBA00022729"/>
    </source>
</evidence>
<evidence type="ECO:0000256" key="8">
    <source>
        <dbReference type="SAM" id="SignalP"/>
    </source>
</evidence>
<keyword evidence="4 6" id="KW-0472">Membrane</keyword>
<sequence length="1045" mass="113357">MPALLRTALSGAVVVALCVASQASANERVPVEQQVSGDRGVATGSVLGRVFDPATGEYLRNARIKLDGRLVATSGERGEFRIADLPAGRHTLAVEFTGFGTVQQDVEVRAGETSEPVFELFSTVAVADDAVAMDTVQVVGAREGDARAIMEQRASMNITNTLSADSFGEIADGNPGEFLKYMPGVDFDVVADDAPRNISLRGLPAKYTGVTLNGISLPGIDANSSSSRTFSFEQSALAGVDSINIYKTTSADMDANAPAGTIDIRTKRAFDASGRRVTVSVGGTTHAGLWDSRNTGWMEGGYDRKFLPATTVNYADVFLDGRLGVAAGISSVTNLVEQTQITAGRNYVATEASPYPYAVTSIGAAGYDREYNRRVAQLGLDFRATDELILSLAANVSRGDIDPNTITPTFSNSRSSSGDPSLDWTTNYPEGTATLNTNNTYTYKLGYSRNFVPSFVWQNESLKVDGTLFSAASTSRYDSGKKGQVSDVLNAITSTGNYSASRSDWMHQDWQIQQLDGPDWALPESYTIGSYAGALGASTRPSIRTTSGSSAELDYRGGAFNVEFYQDIGQVPVTWKTGLKATRGEYVFGNDSDANIWTYDGPLDNTAFLQAVQSANQWHSGASGMDVATLGGGDLYVYSLSKIYQMMQANPDQWVHDPTPAQWYNAYVANANAMDEDIRSAYVMGTAELTAKLKVQAGLRWERTGTTSHDFDPLAPEALAAAGYEVDEDTGRATTIDGLEYQYFSNPRTRRTSSYDDFFPSASFKYSFSDGFDLQAGYSRTILRPEVADLAGVWSIDYGSEDGVVLTAPNVNLLPEYSDNLSVRLVKYFEPVGLVAFGLFHNTIKDLISDVTLTPGEFGYDGDEPVDLVATRDNLVDDISVNGYEFEFNHAMDYLPGALAGLTVRGSYSHTNPSVVMPRVAQQVANLGFAWRHGRARLNLNTVWSDEKDRGLTNNITNAFGLVINQKQPFDDYLEVNMSGAFTLIPRTSGNWLSLEAYFSANNLFDQNRHTVYSNGETGLGERGHHSQIYITSGRRASIGLRARF</sequence>
<dbReference type="PANTHER" id="PTHR40980:SF4">
    <property type="entry name" value="TONB-DEPENDENT RECEPTOR-LIKE BETA-BARREL DOMAIN-CONTAINING PROTEIN"/>
    <property type="match status" value="1"/>
</dbReference>
<dbReference type="PANTHER" id="PTHR40980">
    <property type="entry name" value="PLUG DOMAIN-CONTAINING PROTEIN"/>
    <property type="match status" value="1"/>
</dbReference>
<keyword evidence="3 6" id="KW-0798">TonB box</keyword>
<comment type="similarity">
    <text evidence="6">Belongs to the TonB-dependent receptor family.</text>
</comment>
<dbReference type="Gene3D" id="2.60.40.1120">
    <property type="entry name" value="Carboxypeptidase-like, regulatory domain"/>
    <property type="match status" value="1"/>
</dbReference>
<evidence type="ECO:0000313" key="11">
    <source>
        <dbReference type="EMBL" id="MDH5835222.1"/>
    </source>
</evidence>
<dbReference type="SUPFAM" id="SSF56935">
    <property type="entry name" value="Porins"/>
    <property type="match status" value="1"/>
</dbReference>
<evidence type="ECO:0000256" key="1">
    <source>
        <dbReference type="ARBA" id="ARBA00004442"/>
    </source>
</evidence>
<gene>
    <name evidence="11" type="ORF">QFW81_15005</name>
</gene>
<evidence type="ECO:0000256" key="5">
    <source>
        <dbReference type="ARBA" id="ARBA00023237"/>
    </source>
</evidence>
<evidence type="ECO:0000313" key="12">
    <source>
        <dbReference type="Proteomes" id="UP001156873"/>
    </source>
</evidence>
<protein>
    <submittedName>
        <fullName evidence="11">TonB-dependent receptor</fullName>
    </submittedName>
</protein>
<comment type="caution">
    <text evidence="11">The sequence shown here is derived from an EMBL/GenBank/DDBJ whole genome shotgun (WGS) entry which is preliminary data.</text>
</comment>
<evidence type="ECO:0000256" key="6">
    <source>
        <dbReference type="RuleBase" id="RU003357"/>
    </source>
</evidence>
<feature type="region of interest" description="Disordered" evidence="7">
    <location>
        <begin position="403"/>
        <end position="425"/>
    </location>
</feature>
<keyword evidence="12" id="KW-1185">Reference proteome</keyword>
<dbReference type="InterPro" id="IPR036942">
    <property type="entry name" value="Beta-barrel_TonB_sf"/>
</dbReference>
<reference evidence="11 12" key="1">
    <citation type="submission" date="2023-04" db="EMBL/GenBank/DDBJ databases">
        <title>Luteimonas sp. M1R5S59.</title>
        <authorList>
            <person name="Sun J.-Q."/>
        </authorList>
    </citation>
    <scope>NUCLEOTIDE SEQUENCE [LARGE SCALE GENOMIC DNA]</scope>
    <source>
        <strain evidence="11 12">M1R5S59</strain>
    </source>
</reference>
<dbReference type="InterPro" id="IPR037066">
    <property type="entry name" value="Plug_dom_sf"/>
</dbReference>
<dbReference type="EMBL" id="JARXRO010000020">
    <property type="protein sequence ID" value="MDH5835222.1"/>
    <property type="molecule type" value="Genomic_DNA"/>
</dbReference>
<feature type="domain" description="TonB-dependent receptor plug" evidence="10">
    <location>
        <begin position="155"/>
        <end position="261"/>
    </location>
</feature>
<feature type="compositionally biased region" description="Polar residues" evidence="7">
    <location>
        <begin position="404"/>
        <end position="425"/>
    </location>
</feature>
<dbReference type="Pfam" id="PF00593">
    <property type="entry name" value="TonB_dep_Rec_b-barrel"/>
    <property type="match status" value="1"/>
</dbReference>
<dbReference type="InterPro" id="IPR013784">
    <property type="entry name" value="Carb-bd-like_fold"/>
</dbReference>
<keyword evidence="2 8" id="KW-0732">Signal</keyword>
<evidence type="ECO:0000259" key="10">
    <source>
        <dbReference type="Pfam" id="PF07715"/>
    </source>
</evidence>
<dbReference type="Pfam" id="PF13620">
    <property type="entry name" value="CarboxypepD_reg"/>
    <property type="match status" value="1"/>
</dbReference>
<dbReference type="Gene3D" id="2.170.130.10">
    <property type="entry name" value="TonB-dependent receptor, plug domain"/>
    <property type="match status" value="1"/>
</dbReference>
<accession>A0ABT6JX00</accession>
<evidence type="ECO:0000256" key="4">
    <source>
        <dbReference type="ARBA" id="ARBA00023136"/>
    </source>
</evidence>
<feature type="domain" description="TonB-dependent receptor-like beta-barrel" evidence="9">
    <location>
        <begin position="541"/>
        <end position="1004"/>
    </location>
</feature>
<dbReference type="InterPro" id="IPR000531">
    <property type="entry name" value="Beta-barrel_TonB"/>
</dbReference>
<feature type="chain" id="PRO_5045998353" evidence="8">
    <location>
        <begin position="26"/>
        <end position="1045"/>
    </location>
</feature>
<organism evidence="11 12">
    <name type="scientific">Luteimonas kalidii</name>
    <dbReference type="NCBI Taxonomy" id="3042025"/>
    <lineage>
        <taxon>Bacteria</taxon>
        <taxon>Pseudomonadati</taxon>
        <taxon>Pseudomonadota</taxon>
        <taxon>Gammaproteobacteria</taxon>
        <taxon>Lysobacterales</taxon>
        <taxon>Lysobacteraceae</taxon>
        <taxon>Luteimonas</taxon>
    </lineage>
</organism>
<dbReference type="SUPFAM" id="SSF49452">
    <property type="entry name" value="Starch-binding domain-like"/>
    <property type="match status" value="1"/>
</dbReference>
<evidence type="ECO:0000259" key="9">
    <source>
        <dbReference type="Pfam" id="PF00593"/>
    </source>
</evidence>
<keyword evidence="5" id="KW-0998">Cell outer membrane</keyword>
<feature type="signal peptide" evidence="8">
    <location>
        <begin position="1"/>
        <end position="25"/>
    </location>
</feature>
<dbReference type="Pfam" id="PF07715">
    <property type="entry name" value="Plug"/>
    <property type="match status" value="1"/>
</dbReference>
<proteinExistence type="inferred from homology"/>
<dbReference type="InterPro" id="IPR010917">
    <property type="entry name" value="TonB_rcpt_CS"/>
</dbReference>